<dbReference type="Proteomes" id="UP000078541">
    <property type="component" value="Unassembled WGS sequence"/>
</dbReference>
<reference evidence="1 2" key="1">
    <citation type="submission" date="2016-03" db="EMBL/GenBank/DDBJ databases">
        <title>Trachymyrmex septentrionalis WGS genome.</title>
        <authorList>
            <person name="Nygaard S."/>
            <person name="Hu H."/>
            <person name="Boomsma J."/>
            <person name="Zhang G."/>
        </authorList>
    </citation>
    <scope>NUCLEOTIDE SEQUENCE [LARGE SCALE GENOMIC DNA]</scope>
    <source>
        <strain evidence="1">Tsep2-gDNA-1</strain>
        <tissue evidence="1">Whole body</tissue>
    </source>
</reference>
<gene>
    <name evidence="1" type="ORF">ALC56_04456</name>
</gene>
<name>A0A195FKW1_9HYME</name>
<evidence type="ECO:0000313" key="2">
    <source>
        <dbReference type="Proteomes" id="UP000078541"/>
    </source>
</evidence>
<proteinExistence type="predicted"/>
<dbReference type="AlphaFoldDB" id="A0A195FKW1"/>
<dbReference type="EMBL" id="KQ981490">
    <property type="protein sequence ID" value="KYN41305.1"/>
    <property type="molecule type" value="Genomic_DNA"/>
</dbReference>
<evidence type="ECO:0000313" key="1">
    <source>
        <dbReference type="EMBL" id="KYN41305.1"/>
    </source>
</evidence>
<protein>
    <submittedName>
        <fullName evidence="1">Uncharacterized protein</fullName>
    </submittedName>
</protein>
<sequence length="230" mass="27069">MSKVTITYKPLIETVGFTSSIICHPFQRDSLHCFIDDIKHVISKDQTSETSNRIEVGQWFEIKFKHNKRGVHNKLVTEGNPTKLIKNFMKDIIHQFNIGPVGDIENVNDTNEFIKYERIGEEKTPIGKCKTTYLMQLGRFKKNVYKKTNSSFQIRLLKGRFDQTDLHIYIKKFMDDCIYSSHFADFLGTGKVVCTHIFSIYTYIHSIFDICNRFYLVLIRYKKLIVTRQF</sequence>
<accession>A0A195FKW1</accession>
<keyword evidence="2" id="KW-1185">Reference proteome</keyword>
<organism evidence="1 2">
    <name type="scientific">Trachymyrmex septentrionalis</name>
    <dbReference type="NCBI Taxonomy" id="34720"/>
    <lineage>
        <taxon>Eukaryota</taxon>
        <taxon>Metazoa</taxon>
        <taxon>Ecdysozoa</taxon>
        <taxon>Arthropoda</taxon>
        <taxon>Hexapoda</taxon>
        <taxon>Insecta</taxon>
        <taxon>Pterygota</taxon>
        <taxon>Neoptera</taxon>
        <taxon>Endopterygota</taxon>
        <taxon>Hymenoptera</taxon>
        <taxon>Apocrita</taxon>
        <taxon>Aculeata</taxon>
        <taxon>Formicoidea</taxon>
        <taxon>Formicidae</taxon>
        <taxon>Myrmicinae</taxon>
        <taxon>Trachymyrmex</taxon>
    </lineage>
</organism>
<dbReference type="STRING" id="34720.A0A195FKW1"/>